<keyword evidence="3" id="KW-0507">mRNA processing</keyword>
<feature type="compositionally biased region" description="Pro residues" evidence="4">
    <location>
        <begin position="733"/>
        <end position="775"/>
    </location>
</feature>
<dbReference type="Proteomes" id="UP001164286">
    <property type="component" value="Unassembled WGS sequence"/>
</dbReference>
<feature type="region of interest" description="Disordered" evidence="4">
    <location>
        <begin position="725"/>
        <end position="867"/>
    </location>
</feature>
<gene>
    <name evidence="6" type="ORF">MKK02DRAFT_22491</name>
</gene>
<proteinExistence type="predicted"/>
<dbReference type="PANTHER" id="PTHR19980">
    <property type="entry name" value="RNA CLEAVAGE STIMULATION FACTOR"/>
    <property type="match status" value="1"/>
</dbReference>
<evidence type="ECO:0000313" key="7">
    <source>
        <dbReference type="Proteomes" id="UP001164286"/>
    </source>
</evidence>
<feature type="domain" description="Suppressor of forked" evidence="5">
    <location>
        <begin position="151"/>
        <end position="727"/>
    </location>
</feature>
<dbReference type="InterPro" id="IPR003107">
    <property type="entry name" value="HAT"/>
</dbReference>
<feature type="compositionally biased region" description="Polar residues" evidence="4">
    <location>
        <begin position="88"/>
        <end position="102"/>
    </location>
</feature>
<dbReference type="InterPro" id="IPR045243">
    <property type="entry name" value="Rna14-like"/>
</dbReference>
<dbReference type="GO" id="GO:0180010">
    <property type="term" value="P:co-transcriptional mRNA 3'-end processing, cleavage and polyadenylation pathway"/>
    <property type="evidence" value="ECO:0007669"/>
    <property type="project" value="UniProtKB-UniRule"/>
</dbReference>
<keyword evidence="7" id="KW-1185">Reference proteome</keyword>
<keyword evidence="2 3" id="KW-0539">Nucleus</keyword>
<feature type="compositionally biased region" description="Gly residues" evidence="4">
    <location>
        <begin position="917"/>
        <end position="934"/>
    </location>
</feature>
<name>A0AA38HFS0_9TREE</name>
<dbReference type="PANTHER" id="PTHR19980:SF0">
    <property type="entry name" value="CLEAVAGE STIMULATION FACTOR SUBUNIT 3"/>
    <property type="match status" value="1"/>
</dbReference>
<protein>
    <recommendedName>
        <fullName evidence="3">mRNA 3'-end-processing protein RNA14</fullName>
    </recommendedName>
</protein>
<keyword evidence="1" id="KW-0677">Repeat</keyword>
<dbReference type="SUPFAM" id="SSF48452">
    <property type="entry name" value="TPR-like"/>
    <property type="match status" value="2"/>
</dbReference>
<dbReference type="GO" id="GO:0005737">
    <property type="term" value="C:cytoplasm"/>
    <property type="evidence" value="ECO:0007669"/>
    <property type="project" value="UniProtKB-SubCell"/>
</dbReference>
<evidence type="ECO:0000256" key="1">
    <source>
        <dbReference type="ARBA" id="ARBA00022737"/>
    </source>
</evidence>
<comment type="caution">
    <text evidence="6">The sequence shown here is derived from an EMBL/GenBank/DDBJ whole genome shotgun (WGS) entry which is preliminary data.</text>
</comment>
<feature type="region of interest" description="Disordered" evidence="4">
    <location>
        <begin position="915"/>
        <end position="934"/>
    </location>
</feature>
<feature type="region of interest" description="Disordered" evidence="4">
    <location>
        <begin position="85"/>
        <end position="108"/>
    </location>
</feature>
<organism evidence="6 7">
    <name type="scientific">Dioszegia hungarica</name>
    <dbReference type="NCBI Taxonomy" id="4972"/>
    <lineage>
        <taxon>Eukaryota</taxon>
        <taxon>Fungi</taxon>
        <taxon>Dikarya</taxon>
        <taxon>Basidiomycota</taxon>
        <taxon>Agaricomycotina</taxon>
        <taxon>Tremellomycetes</taxon>
        <taxon>Tremellales</taxon>
        <taxon>Bulleribasidiaceae</taxon>
        <taxon>Dioszegia</taxon>
    </lineage>
</organism>
<comment type="subcellular location">
    <subcellularLocation>
        <location evidence="3">Nucleus</location>
    </subcellularLocation>
    <subcellularLocation>
        <location evidence="3">Cytoplasm</location>
    </subcellularLocation>
    <text evidence="3">Nucleus and/or cytoplasm.</text>
</comment>
<feature type="region of interest" description="Disordered" evidence="4">
    <location>
        <begin position="33"/>
        <end position="66"/>
    </location>
</feature>
<dbReference type="GO" id="GO:0003729">
    <property type="term" value="F:mRNA binding"/>
    <property type="evidence" value="ECO:0007669"/>
    <property type="project" value="TreeGrafter"/>
</dbReference>
<feature type="compositionally biased region" description="Pro residues" evidence="4">
    <location>
        <begin position="851"/>
        <end position="866"/>
    </location>
</feature>
<dbReference type="Pfam" id="PF05843">
    <property type="entry name" value="Suf"/>
    <property type="match status" value="1"/>
</dbReference>
<evidence type="ECO:0000259" key="5">
    <source>
        <dbReference type="Pfam" id="PF05843"/>
    </source>
</evidence>
<reference evidence="6" key="1">
    <citation type="journal article" date="2022" name="G3 (Bethesda)">
        <title>High quality genome of the basidiomycete yeast Dioszegia hungarica PDD-24b-2 isolated from cloud water.</title>
        <authorList>
            <person name="Jarrige D."/>
            <person name="Haridas S."/>
            <person name="Bleykasten-Grosshans C."/>
            <person name="Joly M."/>
            <person name="Nadalig T."/>
            <person name="Sancelme M."/>
            <person name="Vuilleumier S."/>
            <person name="Grigoriev I.V."/>
            <person name="Amato P."/>
            <person name="Bringel F."/>
        </authorList>
    </citation>
    <scope>NUCLEOTIDE SEQUENCE</scope>
    <source>
        <strain evidence="6">PDD-24b-2</strain>
    </source>
</reference>
<feature type="compositionally biased region" description="Polar residues" evidence="4">
    <location>
        <begin position="47"/>
        <end position="56"/>
    </location>
</feature>
<evidence type="ECO:0000256" key="3">
    <source>
        <dbReference type="RuleBase" id="RU369035"/>
    </source>
</evidence>
<dbReference type="SMART" id="SM00386">
    <property type="entry name" value="HAT"/>
    <property type="match status" value="7"/>
</dbReference>
<dbReference type="AlphaFoldDB" id="A0AA38HFS0"/>
<evidence type="ECO:0000313" key="6">
    <source>
        <dbReference type="EMBL" id="KAI9638306.1"/>
    </source>
</evidence>
<dbReference type="Gene3D" id="1.25.40.1040">
    <property type="match status" value="2"/>
</dbReference>
<keyword evidence="3" id="KW-0963">Cytoplasm</keyword>
<sequence>MEAVLEQSIPEAPAEATEVVVQPSSALQIDPSLIDPTLSVAPPLTDVPSTSPSVQHPQDAAQEPVAPVEAPAANGDEIVIDDDEGAAQASTKATEASTQPLESSVPAVSLQTPAPAAAAAELIGGPPLPEGLTSASPSVASNPDIIQDWQRLDPSNPQVLLALFDWSIQRSEIIDARGWYAAIAKENPTASQPLLALINLESSLTNFSQVEVLFGQALKGPSGGITASADVNIWKAYLHYIRRQNPLGLGTPEEESKRRVITEAYEFALKQCGVDREAGDIWGEYIAFVADAKPKNTWDTQTQQDSLRKIYQRAICIPLNNVEVLWKGYDAFESSVNKQTSKKFLAERSPAYMTARTALRELRSLTDVLPHPIIPPTPTFSDSDRQLVNSWKAYLKWEEGNPLVIADPETLAGRIGYAMRRCLAEMRHFPELWHYAGNHYIKEQKTNEAAEVLNAGVVACPKSILLTFATAEIEEDRKLFSEAHALFTNLLDQLAHDMDALNDRIAQEVIAAKGPEIPRPATDGMDIDGEGPMAVYNRVMDEREERGRLVSERRGKEADELRNAMGVVWVMYMRYARRAEGIKGARAIFAKARKSPHVTWHIYEASALMEYHVNKDSGVAIRIFELGFKLFSDDVDYVIKYLQFLLNVNDDTNARALFERSTLKIPADKAKPLWEAWAKYEYMYGDLGAVQKLESRFSETFPGDSPLKRFAQRYTYNGMDQIARRDLGFGSPRPQPAAAPQAPFLPPPVQNMPPPTMAIAPPPAQTISHPLPPRSHSPSRNGNGDFGGNKRYRPNSPPPPRRFDPGPIAPPAKGRGYLPPPGGDRPPVHMGPGPGPGYGGAPPRHASGNGIPPPPGGYGGPGPMPPRDGWDRSGVSKGVAWFVGQLPTARSFDVGPVFRPDDIMGLFSNIGPDGLRLPGGGPGPAGSGYGPPMGGGNGYAEREYRSYLYRVESG</sequence>
<dbReference type="InterPro" id="IPR008847">
    <property type="entry name" value="Suf"/>
</dbReference>
<evidence type="ECO:0000256" key="2">
    <source>
        <dbReference type="ARBA" id="ARBA00023242"/>
    </source>
</evidence>
<dbReference type="RefSeq" id="XP_052948083.1">
    <property type="nucleotide sequence ID" value="XM_053086574.1"/>
</dbReference>
<dbReference type="EMBL" id="JAKWFO010000003">
    <property type="protein sequence ID" value="KAI9638306.1"/>
    <property type="molecule type" value="Genomic_DNA"/>
</dbReference>
<dbReference type="InterPro" id="IPR011990">
    <property type="entry name" value="TPR-like_helical_dom_sf"/>
</dbReference>
<accession>A0AA38HFS0</accession>
<comment type="function">
    <text evidence="3">Component of the cleavage factor IA (CFIA) complex, which is involved in the endonucleolytic cleavage during polyadenylation-dependent pre-mRNA 3'-end formation.</text>
</comment>
<dbReference type="GO" id="GO:0005634">
    <property type="term" value="C:nucleus"/>
    <property type="evidence" value="ECO:0007669"/>
    <property type="project" value="UniProtKB-SubCell"/>
</dbReference>
<dbReference type="GeneID" id="77725775"/>
<evidence type="ECO:0000256" key="4">
    <source>
        <dbReference type="SAM" id="MobiDB-lite"/>
    </source>
</evidence>